<evidence type="ECO:0000256" key="1">
    <source>
        <dbReference type="SAM" id="MobiDB-lite"/>
    </source>
</evidence>
<gene>
    <name evidence="2" type="ORF">IEQ34_014459</name>
</gene>
<accession>A0AAV7GJY0</accession>
<sequence length="60" mass="6441">MEEIGGVGERSDRRRRGAEEEEAGEERGGHAVVVEGGSKNLGMDLVELTKAATLIDETNE</sequence>
<dbReference type="EMBL" id="JAGFBR010000013">
    <property type="protein sequence ID" value="KAH0456552.1"/>
    <property type="molecule type" value="Genomic_DNA"/>
</dbReference>
<dbReference type="AlphaFoldDB" id="A0AAV7GJY0"/>
<dbReference type="Proteomes" id="UP000775213">
    <property type="component" value="Unassembled WGS sequence"/>
</dbReference>
<name>A0AAV7GJY0_DENCH</name>
<feature type="region of interest" description="Disordered" evidence="1">
    <location>
        <begin position="1"/>
        <end position="30"/>
    </location>
</feature>
<keyword evidence="3" id="KW-1185">Reference proteome</keyword>
<proteinExistence type="predicted"/>
<reference evidence="2 3" key="1">
    <citation type="journal article" date="2021" name="Hortic Res">
        <title>Chromosome-scale assembly of the Dendrobium chrysotoxum genome enhances the understanding of orchid evolution.</title>
        <authorList>
            <person name="Zhang Y."/>
            <person name="Zhang G.Q."/>
            <person name="Zhang D."/>
            <person name="Liu X.D."/>
            <person name="Xu X.Y."/>
            <person name="Sun W.H."/>
            <person name="Yu X."/>
            <person name="Zhu X."/>
            <person name="Wang Z.W."/>
            <person name="Zhao X."/>
            <person name="Zhong W.Y."/>
            <person name="Chen H."/>
            <person name="Yin W.L."/>
            <person name="Huang T."/>
            <person name="Niu S.C."/>
            <person name="Liu Z.J."/>
        </authorList>
    </citation>
    <scope>NUCLEOTIDE SEQUENCE [LARGE SCALE GENOMIC DNA]</scope>
    <source>
        <strain evidence="2">Lindl</strain>
    </source>
</reference>
<protein>
    <submittedName>
        <fullName evidence="2">Uncharacterized protein</fullName>
    </submittedName>
</protein>
<comment type="caution">
    <text evidence="2">The sequence shown here is derived from an EMBL/GenBank/DDBJ whole genome shotgun (WGS) entry which is preliminary data.</text>
</comment>
<evidence type="ECO:0000313" key="2">
    <source>
        <dbReference type="EMBL" id="KAH0456552.1"/>
    </source>
</evidence>
<organism evidence="2 3">
    <name type="scientific">Dendrobium chrysotoxum</name>
    <name type="common">Orchid</name>
    <dbReference type="NCBI Taxonomy" id="161865"/>
    <lineage>
        <taxon>Eukaryota</taxon>
        <taxon>Viridiplantae</taxon>
        <taxon>Streptophyta</taxon>
        <taxon>Embryophyta</taxon>
        <taxon>Tracheophyta</taxon>
        <taxon>Spermatophyta</taxon>
        <taxon>Magnoliopsida</taxon>
        <taxon>Liliopsida</taxon>
        <taxon>Asparagales</taxon>
        <taxon>Orchidaceae</taxon>
        <taxon>Epidendroideae</taxon>
        <taxon>Malaxideae</taxon>
        <taxon>Dendrobiinae</taxon>
        <taxon>Dendrobium</taxon>
    </lineage>
</organism>
<evidence type="ECO:0000313" key="3">
    <source>
        <dbReference type="Proteomes" id="UP000775213"/>
    </source>
</evidence>